<dbReference type="Gene3D" id="2.60.40.1220">
    <property type="match status" value="1"/>
</dbReference>
<evidence type="ECO:0000256" key="1">
    <source>
        <dbReference type="ARBA" id="ARBA00004196"/>
    </source>
</evidence>
<dbReference type="GO" id="GO:0005507">
    <property type="term" value="F:copper ion binding"/>
    <property type="evidence" value="ECO:0007669"/>
    <property type="project" value="InterPro"/>
</dbReference>
<evidence type="ECO:0000256" key="5">
    <source>
        <dbReference type="SAM" id="MobiDB-lite"/>
    </source>
</evidence>
<organism evidence="9 10">
    <name type="scientific">Lentzea alba</name>
    <dbReference type="NCBI Taxonomy" id="2714351"/>
    <lineage>
        <taxon>Bacteria</taxon>
        <taxon>Bacillati</taxon>
        <taxon>Actinomycetota</taxon>
        <taxon>Actinomycetes</taxon>
        <taxon>Pseudonocardiales</taxon>
        <taxon>Pseudonocardiaceae</taxon>
        <taxon>Lentzea</taxon>
    </lineage>
</organism>
<gene>
    <name evidence="9" type="ORF">G7043_14075</name>
</gene>
<dbReference type="InterPro" id="IPR014755">
    <property type="entry name" value="Cu-Rt/internalin_Ig-like"/>
</dbReference>
<protein>
    <submittedName>
        <fullName evidence="9">Copper resistance protein CopC</fullName>
    </submittedName>
</protein>
<evidence type="ECO:0000256" key="3">
    <source>
        <dbReference type="ARBA" id="ARBA00022729"/>
    </source>
</evidence>
<dbReference type="InterPro" id="IPR014756">
    <property type="entry name" value="Ig_E-set"/>
</dbReference>
<proteinExistence type="predicted"/>
<keyword evidence="6" id="KW-0812">Transmembrane</keyword>
<sequence>MRRFFSALVLALFAATAVAVPAQAHAELKSSNPASGATLDALPPQVELTFSDVISLPDGDAITITGPDGAKWPITQSAVVDKTITAKFDTTAAKAGPHTLAWKAVSEDGDLVQGTFAFTMNIAAPTSASEPPPSSVTMSAPVSNAPASTTSESGGVPAWLWIVVVLIVLVGVILLVRRRKPAA</sequence>
<feature type="domain" description="CopC" evidence="8">
    <location>
        <begin position="25"/>
        <end position="119"/>
    </location>
</feature>
<feature type="signal peptide" evidence="7">
    <location>
        <begin position="1"/>
        <end position="26"/>
    </location>
</feature>
<name>A0A7C9VPX5_9PSEU</name>
<feature type="compositionally biased region" description="Polar residues" evidence="5">
    <location>
        <begin position="136"/>
        <end position="153"/>
    </location>
</feature>
<dbReference type="GO" id="GO:0046688">
    <property type="term" value="P:response to copper ion"/>
    <property type="evidence" value="ECO:0007669"/>
    <property type="project" value="InterPro"/>
</dbReference>
<dbReference type="AlphaFoldDB" id="A0A7C9VPX5"/>
<feature type="transmembrane region" description="Helical" evidence="6">
    <location>
        <begin position="158"/>
        <end position="176"/>
    </location>
</feature>
<feature type="region of interest" description="Disordered" evidence="5">
    <location>
        <begin position="126"/>
        <end position="153"/>
    </location>
</feature>
<dbReference type="Proteomes" id="UP000481360">
    <property type="component" value="Unassembled WGS sequence"/>
</dbReference>
<dbReference type="InterPro" id="IPR007348">
    <property type="entry name" value="CopC_dom"/>
</dbReference>
<feature type="chain" id="PRO_5028896231" evidence="7">
    <location>
        <begin position="27"/>
        <end position="183"/>
    </location>
</feature>
<evidence type="ECO:0000259" key="8">
    <source>
        <dbReference type="Pfam" id="PF04234"/>
    </source>
</evidence>
<dbReference type="RefSeq" id="WP_166046053.1">
    <property type="nucleotide sequence ID" value="NZ_JAAMPJ010000003.1"/>
</dbReference>
<dbReference type="InterPro" id="IPR032694">
    <property type="entry name" value="CopC/D"/>
</dbReference>
<keyword evidence="6" id="KW-1133">Transmembrane helix</keyword>
<evidence type="ECO:0000256" key="4">
    <source>
        <dbReference type="ARBA" id="ARBA00023008"/>
    </source>
</evidence>
<dbReference type="PANTHER" id="PTHR34820:SF4">
    <property type="entry name" value="INNER MEMBRANE PROTEIN YEBZ"/>
    <property type="match status" value="1"/>
</dbReference>
<keyword evidence="6" id="KW-0472">Membrane</keyword>
<comment type="subcellular location">
    <subcellularLocation>
        <location evidence="1">Cell envelope</location>
    </subcellularLocation>
</comment>
<dbReference type="SUPFAM" id="SSF81296">
    <property type="entry name" value="E set domains"/>
    <property type="match status" value="1"/>
</dbReference>
<keyword evidence="10" id="KW-1185">Reference proteome</keyword>
<keyword evidence="4" id="KW-0186">Copper</keyword>
<comment type="caution">
    <text evidence="9">The sequence shown here is derived from an EMBL/GenBank/DDBJ whole genome shotgun (WGS) entry which is preliminary data.</text>
</comment>
<evidence type="ECO:0000256" key="2">
    <source>
        <dbReference type="ARBA" id="ARBA00022723"/>
    </source>
</evidence>
<evidence type="ECO:0000313" key="9">
    <source>
        <dbReference type="EMBL" id="NGY60052.1"/>
    </source>
</evidence>
<evidence type="ECO:0000256" key="6">
    <source>
        <dbReference type="SAM" id="Phobius"/>
    </source>
</evidence>
<reference evidence="9 10" key="1">
    <citation type="submission" date="2020-03" db="EMBL/GenBank/DDBJ databases">
        <title>Isolation and identification of active actinomycetes.</title>
        <authorList>
            <person name="Sun X."/>
        </authorList>
    </citation>
    <scope>NUCLEOTIDE SEQUENCE [LARGE SCALE GENOMIC DNA]</scope>
    <source>
        <strain evidence="9 10">NEAU-D13</strain>
    </source>
</reference>
<dbReference type="PANTHER" id="PTHR34820">
    <property type="entry name" value="INNER MEMBRANE PROTEIN YEBZ"/>
    <property type="match status" value="1"/>
</dbReference>
<dbReference type="Pfam" id="PF04234">
    <property type="entry name" value="CopC"/>
    <property type="match status" value="1"/>
</dbReference>
<evidence type="ECO:0000313" key="10">
    <source>
        <dbReference type="Proteomes" id="UP000481360"/>
    </source>
</evidence>
<dbReference type="GO" id="GO:0006825">
    <property type="term" value="P:copper ion transport"/>
    <property type="evidence" value="ECO:0007669"/>
    <property type="project" value="InterPro"/>
</dbReference>
<dbReference type="GO" id="GO:0030313">
    <property type="term" value="C:cell envelope"/>
    <property type="evidence" value="ECO:0007669"/>
    <property type="project" value="UniProtKB-SubCell"/>
</dbReference>
<dbReference type="GO" id="GO:0042597">
    <property type="term" value="C:periplasmic space"/>
    <property type="evidence" value="ECO:0007669"/>
    <property type="project" value="InterPro"/>
</dbReference>
<dbReference type="GO" id="GO:0005886">
    <property type="term" value="C:plasma membrane"/>
    <property type="evidence" value="ECO:0007669"/>
    <property type="project" value="TreeGrafter"/>
</dbReference>
<accession>A0A7C9VPX5</accession>
<keyword evidence="2" id="KW-0479">Metal-binding</keyword>
<keyword evidence="3 7" id="KW-0732">Signal</keyword>
<evidence type="ECO:0000256" key="7">
    <source>
        <dbReference type="SAM" id="SignalP"/>
    </source>
</evidence>
<dbReference type="EMBL" id="JAAMPJ010000003">
    <property type="protein sequence ID" value="NGY60052.1"/>
    <property type="molecule type" value="Genomic_DNA"/>
</dbReference>